<proteinExistence type="predicted"/>
<dbReference type="Proteomes" id="UP000245119">
    <property type="component" value="Linkage Group LG2"/>
</dbReference>
<gene>
    <name evidence="1" type="ORF">C0Q70_04040</name>
</gene>
<evidence type="ECO:0000313" key="2">
    <source>
        <dbReference type="Proteomes" id="UP000245119"/>
    </source>
</evidence>
<sequence length="86" mass="9825">MSISSSWLLGNDVSPQRQSLLKNENTKYKLMAELGFFFPDPLRRTRAAAHNPRIKDELLLPEVEMGEYPRPASLRLLVSVSFFLCS</sequence>
<dbReference type="AlphaFoldDB" id="A0A2T7PUJ0"/>
<evidence type="ECO:0000313" key="1">
    <source>
        <dbReference type="EMBL" id="PVD37047.1"/>
    </source>
</evidence>
<protein>
    <submittedName>
        <fullName evidence="1">Uncharacterized protein</fullName>
    </submittedName>
</protein>
<comment type="caution">
    <text evidence="1">The sequence shown here is derived from an EMBL/GenBank/DDBJ whole genome shotgun (WGS) entry which is preliminary data.</text>
</comment>
<dbReference type="EMBL" id="PZQS01000002">
    <property type="protein sequence ID" value="PVD37047.1"/>
    <property type="molecule type" value="Genomic_DNA"/>
</dbReference>
<reference evidence="1 2" key="1">
    <citation type="submission" date="2018-04" db="EMBL/GenBank/DDBJ databases">
        <title>The genome of golden apple snail Pomacea canaliculata provides insight into stress tolerance and invasive adaptation.</title>
        <authorList>
            <person name="Liu C."/>
            <person name="Liu B."/>
            <person name="Ren Y."/>
            <person name="Zhang Y."/>
            <person name="Wang H."/>
            <person name="Li S."/>
            <person name="Jiang F."/>
            <person name="Yin L."/>
            <person name="Zhang G."/>
            <person name="Qian W."/>
            <person name="Fan W."/>
        </authorList>
    </citation>
    <scope>NUCLEOTIDE SEQUENCE [LARGE SCALE GENOMIC DNA]</scope>
    <source>
        <strain evidence="1">SZHN2017</strain>
        <tissue evidence="1">Muscle</tissue>
    </source>
</reference>
<name>A0A2T7PUJ0_POMCA</name>
<organism evidence="1 2">
    <name type="scientific">Pomacea canaliculata</name>
    <name type="common">Golden apple snail</name>
    <dbReference type="NCBI Taxonomy" id="400727"/>
    <lineage>
        <taxon>Eukaryota</taxon>
        <taxon>Metazoa</taxon>
        <taxon>Spiralia</taxon>
        <taxon>Lophotrochozoa</taxon>
        <taxon>Mollusca</taxon>
        <taxon>Gastropoda</taxon>
        <taxon>Caenogastropoda</taxon>
        <taxon>Architaenioglossa</taxon>
        <taxon>Ampullarioidea</taxon>
        <taxon>Ampullariidae</taxon>
        <taxon>Pomacea</taxon>
    </lineage>
</organism>
<keyword evidence="2" id="KW-1185">Reference proteome</keyword>
<accession>A0A2T7PUJ0</accession>